<name>A0A1Q8C6C5_9PSEU</name>
<sequence length="388" mass="42321">MDQTRRSVLGLLGSTPLLLGAVRTGSPPARTSVPDGLRPGGSLDRLVADLAARDAFSGTVLLTHRGRTVLARFYGMADRSRGVPNGPNTLFSLGSVTKMFTGVAIGQLVQRGEVAYHEKLGSYLDGFAADVAEATVHQLLTHTSGLRDYMRDEAYWAEAFAWTSVEETWERSMVYVRKDRLAFPPGTAYEYSNTAYHALGAIVAQVSGLSYYDYVRRHVLRAAGMSTADFYSVPRWREDRRIAHPYPRGQNGERTDGLDRHIFVGSPAGGAHASAPELVRFMRALLDGSLLDAAHTELVLSPKWPRRPETPPPGRPRLVPFTTYAVGANLLEGQWILGHNGGAPGVSTNVDTFPATDWTAVVLSNYDQATREIDAMIRQLVTARPVGG</sequence>
<dbReference type="OrthoDB" id="3863176at2"/>
<comment type="caution">
    <text evidence="4">The sequence shown here is derived from an EMBL/GenBank/DDBJ whole genome shotgun (WGS) entry which is preliminary data.</text>
</comment>
<dbReference type="AlphaFoldDB" id="A0A1Q8C6C5"/>
<gene>
    <name evidence="4" type="ORF">BU204_32360</name>
</gene>
<accession>A0A1Q8C6C5</accession>
<proteinExistence type="predicted"/>
<reference evidence="4 5" key="1">
    <citation type="submission" date="2016-12" db="EMBL/GenBank/DDBJ databases">
        <title>The draft genome sequence of Actinophytocola sp. 11-183.</title>
        <authorList>
            <person name="Wang W."/>
            <person name="Yuan L."/>
        </authorList>
    </citation>
    <scope>NUCLEOTIDE SEQUENCE [LARGE SCALE GENOMIC DNA]</scope>
    <source>
        <strain evidence="4 5">11-183</strain>
    </source>
</reference>
<evidence type="ECO:0000313" key="4">
    <source>
        <dbReference type="EMBL" id="OLF09914.1"/>
    </source>
</evidence>
<dbReference type="RefSeq" id="WP_075129604.1">
    <property type="nucleotide sequence ID" value="NZ_MSIE01000081.1"/>
</dbReference>
<dbReference type="Gene3D" id="3.40.710.10">
    <property type="entry name" value="DD-peptidase/beta-lactamase superfamily"/>
    <property type="match status" value="1"/>
</dbReference>
<dbReference type="STRING" id="1912961.BU204_32360"/>
<protein>
    <recommendedName>
        <fullName evidence="3">Beta-lactamase-related domain-containing protein</fullName>
    </recommendedName>
</protein>
<keyword evidence="2" id="KW-0472">Membrane</keyword>
<dbReference type="Proteomes" id="UP000185596">
    <property type="component" value="Unassembled WGS sequence"/>
</dbReference>
<dbReference type="InterPro" id="IPR012338">
    <property type="entry name" value="Beta-lactam/transpept-like"/>
</dbReference>
<dbReference type="GO" id="GO:0016020">
    <property type="term" value="C:membrane"/>
    <property type="evidence" value="ECO:0007669"/>
    <property type="project" value="UniProtKB-SubCell"/>
</dbReference>
<dbReference type="PANTHER" id="PTHR46825:SF11">
    <property type="entry name" value="PENICILLIN-BINDING PROTEIN 4"/>
    <property type="match status" value="1"/>
</dbReference>
<dbReference type="EMBL" id="MSIE01000081">
    <property type="protein sequence ID" value="OLF09914.1"/>
    <property type="molecule type" value="Genomic_DNA"/>
</dbReference>
<dbReference type="InterPro" id="IPR001466">
    <property type="entry name" value="Beta-lactam-related"/>
</dbReference>
<dbReference type="SUPFAM" id="SSF56601">
    <property type="entry name" value="beta-lactamase/transpeptidase-like"/>
    <property type="match status" value="1"/>
</dbReference>
<keyword evidence="5" id="KW-1185">Reference proteome</keyword>
<evidence type="ECO:0000259" key="3">
    <source>
        <dbReference type="Pfam" id="PF00144"/>
    </source>
</evidence>
<organism evidence="4 5">
    <name type="scientific">Actinophytocola xanthii</name>
    <dbReference type="NCBI Taxonomy" id="1912961"/>
    <lineage>
        <taxon>Bacteria</taxon>
        <taxon>Bacillati</taxon>
        <taxon>Actinomycetota</taxon>
        <taxon>Actinomycetes</taxon>
        <taxon>Pseudonocardiales</taxon>
        <taxon>Pseudonocardiaceae</taxon>
    </lineage>
</organism>
<evidence type="ECO:0000256" key="1">
    <source>
        <dbReference type="ARBA" id="ARBA00004370"/>
    </source>
</evidence>
<evidence type="ECO:0000256" key="2">
    <source>
        <dbReference type="ARBA" id="ARBA00023136"/>
    </source>
</evidence>
<comment type="subcellular location">
    <subcellularLocation>
        <location evidence="1">Membrane</location>
    </subcellularLocation>
</comment>
<dbReference type="Pfam" id="PF00144">
    <property type="entry name" value="Beta-lactamase"/>
    <property type="match status" value="1"/>
</dbReference>
<dbReference type="InterPro" id="IPR050491">
    <property type="entry name" value="AmpC-like"/>
</dbReference>
<feature type="domain" description="Beta-lactamase-related" evidence="3">
    <location>
        <begin position="43"/>
        <end position="377"/>
    </location>
</feature>
<evidence type="ECO:0000313" key="5">
    <source>
        <dbReference type="Proteomes" id="UP000185596"/>
    </source>
</evidence>
<dbReference type="PANTHER" id="PTHR46825">
    <property type="entry name" value="D-ALANYL-D-ALANINE-CARBOXYPEPTIDASE/ENDOPEPTIDASE AMPH"/>
    <property type="match status" value="1"/>
</dbReference>